<reference evidence="1" key="1">
    <citation type="journal article" date="2019" name="bioRxiv">
        <title>The Genome of the Zebra Mussel, Dreissena polymorpha: A Resource for Invasive Species Research.</title>
        <authorList>
            <person name="McCartney M.A."/>
            <person name="Auch B."/>
            <person name="Kono T."/>
            <person name="Mallez S."/>
            <person name="Zhang Y."/>
            <person name="Obille A."/>
            <person name="Becker A."/>
            <person name="Abrahante J.E."/>
            <person name="Garbe J."/>
            <person name="Badalamenti J.P."/>
            <person name="Herman A."/>
            <person name="Mangelson H."/>
            <person name="Liachko I."/>
            <person name="Sullivan S."/>
            <person name="Sone E.D."/>
            <person name="Koren S."/>
            <person name="Silverstein K.A.T."/>
            <person name="Beckman K.B."/>
            <person name="Gohl D.M."/>
        </authorList>
    </citation>
    <scope>NUCLEOTIDE SEQUENCE</scope>
    <source>
        <strain evidence="1">Duluth1</strain>
        <tissue evidence="1">Whole animal</tissue>
    </source>
</reference>
<organism evidence="1 2">
    <name type="scientific">Dreissena polymorpha</name>
    <name type="common">Zebra mussel</name>
    <name type="synonym">Mytilus polymorpha</name>
    <dbReference type="NCBI Taxonomy" id="45954"/>
    <lineage>
        <taxon>Eukaryota</taxon>
        <taxon>Metazoa</taxon>
        <taxon>Spiralia</taxon>
        <taxon>Lophotrochozoa</taxon>
        <taxon>Mollusca</taxon>
        <taxon>Bivalvia</taxon>
        <taxon>Autobranchia</taxon>
        <taxon>Heteroconchia</taxon>
        <taxon>Euheterodonta</taxon>
        <taxon>Imparidentia</taxon>
        <taxon>Neoheterodontei</taxon>
        <taxon>Myida</taxon>
        <taxon>Dreissenoidea</taxon>
        <taxon>Dreissenidae</taxon>
        <taxon>Dreissena</taxon>
    </lineage>
</organism>
<proteinExistence type="predicted"/>
<name>A0A9D4N2B3_DREPO</name>
<dbReference type="AlphaFoldDB" id="A0A9D4N2B3"/>
<protein>
    <submittedName>
        <fullName evidence="1">Uncharacterized protein</fullName>
    </submittedName>
</protein>
<reference evidence="1" key="2">
    <citation type="submission" date="2020-11" db="EMBL/GenBank/DDBJ databases">
        <authorList>
            <person name="McCartney M.A."/>
            <person name="Auch B."/>
            <person name="Kono T."/>
            <person name="Mallez S."/>
            <person name="Becker A."/>
            <person name="Gohl D.M."/>
            <person name="Silverstein K.A.T."/>
            <person name="Koren S."/>
            <person name="Bechman K.B."/>
            <person name="Herman A."/>
            <person name="Abrahante J.E."/>
            <person name="Garbe J."/>
        </authorList>
    </citation>
    <scope>NUCLEOTIDE SEQUENCE</scope>
    <source>
        <strain evidence="1">Duluth1</strain>
        <tissue evidence="1">Whole animal</tissue>
    </source>
</reference>
<evidence type="ECO:0000313" key="2">
    <source>
        <dbReference type="Proteomes" id="UP000828390"/>
    </source>
</evidence>
<evidence type="ECO:0000313" key="1">
    <source>
        <dbReference type="EMBL" id="KAH3887780.1"/>
    </source>
</evidence>
<dbReference type="Proteomes" id="UP000828390">
    <property type="component" value="Unassembled WGS sequence"/>
</dbReference>
<comment type="caution">
    <text evidence="1">The sequence shown here is derived from an EMBL/GenBank/DDBJ whole genome shotgun (WGS) entry which is preliminary data.</text>
</comment>
<sequence>MARPLVVRSAPPRRHAPYLTSSRDFIVTRYMQRPPLIMPNYGKKKTTLGVPKTSLARVLLYDNITQQHMLDVKLANIKIEKQRQENLLKMHKRAFSVQCEKRNRKCQKTLDTNEKTNKQINLPLLRHQQSTTATSDVTPLMRRMSTFTLSDVHLPRIGNCSKHILLKLKTQSGRRRVFHTYDESGIFADVVPVTAIYPDVKDDPRFQNLRTTLISPLVEDTVGFAILSPSFVKQYPSIPEHLLGDEAKQK</sequence>
<dbReference type="EMBL" id="JAIWYP010000001">
    <property type="protein sequence ID" value="KAH3887780.1"/>
    <property type="molecule type" value="Genomic_DNA"/>
</dbReference>
<gene>
    <name evidence="1" type="ORF">DPMN_011801</name>
</gene>
<accession>A0A9D4N2B3</accession>
<keyword evidence="2" id="KW-1185">Reference proteome</keyword>
<dbReference type="OrthoDB" id="6114324at2759"/>